<proteinExistence type="predicted"/>
<feature type="non-terminal residue" evidence="1">
    <location>
        <position position="123"/>
    </location>
</feature>
<comment type="caution">
    <text evidence="1">The sequence shown here is derived from an EMBL/GenBank/DDBJ whole genome shotgun (WGS) entry which is preliminary data.</text>
</comment>
<reference evidence="1" key="1">
    <citation type="submission" date="2021-02" db="EMBL/GenBank/DDBJ databases">
        <authorList>
            <person name="Dougan E. K."/>
            <person name="Rhodes N."/>
            <person name="Thang M."/>
            <person name="Chan C."/>
        </authorList>
    </citation>
    <scope>NUCLEOTIDE SEQUENCE</scope>
</reference>
<protein>
    <submittedName>
        <fullName evidence="1">Uncharacterized protein</fullName>
    </submittedName>
</protein>
<evidence type="ECO:0000313" key="2">
    <source>
        <dbReference type="Proteomes" id="UP000626109"/>
    </source>
</evidence>
<dbReference type="AlphaFoldDB" id="A0A813INQ5"/>
<evidence type="ECO:0000313" key="1">
    <source>
        <dbReference type="EMBL" id="CAE8652366.1"/>
    </source>
</evidence>
<dbReference type="Proteomes" id="UP000626109">
    <property type="component" value="Unassembled WGS sequence"/>
</dbReference>
<dbReference type="EMBL" id="CAJNNW010010722">
    <property type="protein sequence ID" value="CAE8652366.1"/>
    <property type="molecule type" value="Genomic_DNA"/>
</dbReference>
<accession>A0A813INQ5</accession>
<sequence length="123" mass="13630">MEKLSLPVFVQNPDGSVAHGIPPGYKEPTPPGTPRARVTEPNLTNLNADIVRVLAKHELIFISLLFLELGVEITFEVLQVKYREDAVFELSLLYPALSIEALGTLHWMAFAGECCYGLAFFVL</sequence>
<gene>
    <name evidence="1" type="ORF">PGLA2088_LOCUS9644</name>
</gene>
<organism evidence="1 2">
    <name type="scientific">Polarella glacialis</name>
    <name type="common">Dinoflagellate</name>
    <dbReference type="NCBI Taxonomy" id="89957"/>
    <lineage>
        <taxon>Eukaryota</taxon>
        <taxon>Sar</taxon>
        <taxon>Alveolata</taxon>
        <taxon>Dinophyceae</taxon>
        <taxon>Suessiales</taxon>
        <taxon>Suessiaceae</taxon>
        <taxon>Polarella</taxon>
    </lineage>
</organism>
<name>A0A813INQ5_POLGL</name>